<name>A0A9J5W8Q5_SOLCO</name>
<protein>
    <submittedName>
        <fullName evidence="1">Uncharacterized protein</fullName>
    </submittedName>
</protein>
<organism evidence="1 2">
    <name type="scientific">Solanum commersonii</name>
    <name type="common">Commerson's wild potato</name>
    <name type="synonym">Commerson's nightshade</name>
    <dbReference type="NCBI Taxonomy" id="4109"/>
    <lineage>
        <taxon>Eukaryota</taxon>
        <taxon>Viridiplantae</taxon>
        <taxon>Streptophyta</taxon>
        <taxon>Embryophyta</taxon>
        <taxon>Tracheophyta</taxon>
        <taxon>Spermatophyta</taxon>
        <taxon>Magnoliopsida</taxon>
        <taxon>eudicotyledons</taxon>
        <taxon>Gunneridae</taxon>
        <taxon>Pentapetalae</taxon>
        <taxon>asterids</taxon>
        <taxon>lamiids</taxon>
        <taxon>Solanales</taxon>
        <taxon>Solanaceae</taxon>
        <taxon>Solanoideae</taxon>
        <taxon>Solaneae</taxon>
        <taxon>Solanum</taxon>
    </lineage>
</organism>
<evidence type="ECO:0000313" key="1">
    <source>
        <dbReference type="EMBL" id="KAG5571374.1"/>
    </source>
</evidence>
<dbReference type="AlphaFoldDB" id="A0A9J5W8Q5"/>
<dbReference type="EMBL" id="JACXVP010000012">
    <property type="protein sequence ID" value="KAG5571374.1"/>
    <property type="molecule type" value="Genomic_DNA"/>
</dbReference>
<sequence length="74" mass="7970">MGVTKEDGGCDCSGSFGWLKICLELVGEYGTVKRKWRNNVQDIDASIDATVQCVVSVSLSTVARDDSIPSKSQD</sequence>
<gene>
    <name evidence="1" type="ORF">H5410_061140</name>
</gene>
<comment type="caution">
    <text evidence="1">The sequence shown here is derived from an EMBL/GenBank/DDBJ whole genome shotgun (WGS) entry which is preliminary data.</text>
</comment>
<proteinExistence type="predicted"/>
<reference evidence="1 2" key="1">
    <citation type="submission" date="2020-09" db="EMBL/GenBank/DDBJ databases">
        <title>De no assembly of potato wild relative species, Solanum commersonii.</title>
        <authorList>
            <person name="Cho K."/>
        </authorList>
    </citation>
    <scope>NUCLEOTIDE SEQUENCE [LARGE SCALE GENOMIC DNA]</scope>
    <source>
        <strain evidence="1">LZ3.2</strain>
        <tissue evidence="1">Leaf</tissue>
    </source>
</reference>
<accession>A0A9J5W8Q5</accession>
<dbReference type="Proteomes" id="UP000824120">
    <property type="component" value="Chromosome 12"/>
</dbReference>
<evidence type="ECO:0000313" key="2">
    <source>
        <dbReference type="Proteomes" id="UP000824120"/>
    </source>
</evidence>
<keyword evidence="2" id="KW-1185">Reference proteome</keyword>